<name>A0A4Y9Z0E2_9AGAM</name>
<dbReference type="AlphaFoldDB" id="A0A4Y9Z0E2"/>
<keyword evidence="2" id="KW-1185">Reference proteome</keyword>
<protein>
    <submittedName>
        <fullName evidence="1">Uncharacterized protein</fullName>
    </submittedName>
</protein>
<comment type="caution">
    <text evidence="1">The sequence shown here is derived from an EMBL/GenBank/DDBJ whole genome shotgun (WGS) entry which is preliminary data.</text>
</comment>
<gene>
    <name evidence="1" type="ORF">EVG20_g4245</name>
</gene>
<reference evidence="1 2" key="1">
    <citation type="submission" date="2019-02" db="EMBL/GenBank/DDBJ databases">
        <title>Genome sequencing of the rare red list fungi Dentipellis fragilis.</title>
        <authorList>
            <person name="Buettner E."/>
            <person name="Kellner H."/>
        </authorList>
    </citation>
    <scope>NUCLEOTIDE SEQUENCE [LARGE SCALE GENOMIC DNA]</scope>
    <source>
        <strain evidence="1 2">DSM 105465</strain>
    </source>
</reference>
<organism evidence="1 2">
    <name type="scientific">Dentipellis fragilis</name>
    <dbReference type="NCBI Taxonomy" id="205917"/>
    <lineage>
        <taxon>Eukaryota</taxon>
        <taxon>Fungi</taxon>
        <taxon>Dikarya</taxon>
        <taxon>Basidiomycota</taxon>
        <taxon>Agaricomycotina</taxon>
        <taxon>Agaricomycetes</taxon>
        <taxon>Russulales</taxon>
        <taxon>Hericiaceae</taxon>
        <taxon>Dentipellis</taxon>
    </lineage>
</organism>
<accession>A0A4Y9Z0E2</accession>
<dbReference type="EMBL" id="SEOQ01000214">
    <property type="protein sequence ID" value="TFY66839.1"/>
    <property type="molecule type" value="Genomic_DNA"/>
</dbReference>
<proteinExistence type="predicted"/>
<evidence type="ECO:0000313" key="2">
    <source>
        <dbReference type="Proteomes" id="UP000298327"/>
    </source>
</evidence>
<sequence length="261" mass="29234">MSLTKYDEKQRHLLNTIIEPTGKTIDELAAQAVRYCYIHAESVEVLQADPTKLQNMEAALRDPRTRPQNLIPVDDTGDSLSLSNIMFNGINGEEAVATLGAYDEYLKRVPSSFEDHFWFTRFAASGMMILEQHVVMPQVCEIPGAFDLYNKHKSEFIDTMPADHSLAQGSAATSSTASSANCNPLPITREEAEIIADDFAALSTRQFNVPEDYLDEGGFQSWKVVGINFRPLMYEVLFLNIDTPIPYTRDDLIDLLTESSK</sequence>
<dbReference type="Proteomes" id="UP000298327">
    <property type="component" value="Unassembled WGS sequence"/>
</dbReference>
<evidence type="ECO:0000313" key="1">
    <source>
        <dbReference type="EMBL" id="TFY66839.1"/>
    </source>
</evidence>
<dbReference type="OrthoDB" id="10353656at2759"/>